<evidence type="ECO:0000313" key="4">
    <source>
        <dbReference type="EMBL" id="MDJ1135145.1"/>
    </source>
</evidence>
<comment type="caution">
    <text evidence="4">The sequence shown here is derived from an EMBL/GenBank/DDBJ whole genome shotgun (WGS) entry which is preliminary data.</text>
</comment>
<dbReference type="PROSITE" id="PS00893">
    <property type="entry name" value="NUDIX_BOX"/>
    <property type="match status" value="1"/>
</dbReference>
<dbReference type="Pfam" id="PF00293">
    <property type="entry name" value="NUDIX"/>
    <property type="match status" value="1"/>
</dbReference>
<dbReference type="CDD" id="cd04697">
    <property type="entry name" value="NUDIX_Hydrolase"/>
    <property type="match status" value="1"/>
</dbReference>
<protein>
    <submittedName>
        <fullName evidence="4">NUDIX domain-containing protein</fullName>
    </submittedName>
</protein>
<keyword evidence="5" id="KW-1185">Reference proteome</keyword>
<dbReference type="SUPFAM" id="SSF55811">
    <property type="entry name" value="Nudix"/>
    <property type="match status" value="1"/>
</dbReference>
<dbReference type="EMBL" id="JANCPR020000026">
    <property type="protein sequence ID" value="MDJ1135145.1"/>
    <property type="molecule type" value="Genomic_DNA"/>
</dbReference>
<accession>A0ABT7A1E5</accession>
<organism evidence="4 5">
    <name type="scientific">Streptomyces iconiensis</name>
    <dbReference type="NCBI Taxonomy" id="1384038"/>
    <lineage>
        <taxon>Bacteria</taxon>
        <taxon>Bacillati</taxon>
        <taxon>Actinomycetota</taxon>
        <taxon>Actinomycetes</taxon>
        <taxon>Kitasatosporales</taxon>
        <taxon>Streptomycetaceae</taxon>
        <taxon>Streptomyces</taxon>
    </lineage>
</organism>
<evidence type="ECO:0000256" key="1">
    <source>
        <dbReference type="ARBA" id="ARBA00001946"/>
    </source>
</evidence>
<dbReference type="PROSITE" id="PS51462">
    <property type="entry name" value="NUDIX"/>
    <property type="match status" value="1"/>
</dbReference>
<reference evidence="4 5" key="1">
    <citation type="submission" date="2023-05" db="EMBL/GenBank/DDBJ databases">
        <title>Streptantibioticus silvisoli sp. nov., acidotolerant actinomycetes 1 from pine litter.</title>
        <authorList>
            <person name="Swiecimska M."/>
            <person name="Golinska P."/>
            <person name="Sangal V."/>
            <person name="Wachnowicz B."/>
            <person name="Goodfellow M."/>
        </authorList>
    </citation>
    <scope>NUCLEOTIDE SEQUENCE [LARGE SCALE GENOMIC DNA]</scope>
    <source>
        <strain evidence="4 5">DSM 42109</strain>
    </source>
</reference>
<gene>
    <name evidence="4" type="ORF">NMN56_024930</name>
</gene>
<dbReference type="PANTHER" id="PTHR43046:SF16">
    <property type="entry name" value="ADP-RIBOSE PYROPHOSPHATASE YJHB-RELATED"/>
    <property type="match status" value="1"/>
</dbReference>
<sequence>MGELVERVDTHDHVIHVTERHEAVRRGWLHRVAGVVCRDPQGRVLVHRRSREMPWFGGWYATLVGGAVRPGESYSQAAAREVLEELGAHTEVRSLFKFICEGGAFPYWFGIHETVLTEDISPDTDEIAWFDWLTLSEYRRAAEHWPLIPDTEKAFDRYLRKHI</sequence>
<dbReference type="Proteomes" id="UP001214441">
    <property type="component" value="Unassembled WGS sequence"/>
</dbReference>
<dbReference type="InterPro" id="IPR015797">
    <property type="entry name" value="NUDIX_hydrolase-like_dom_sf"/>
</dbReference>
<dbReference type="InterPro" id="IPR020084">
    <property type="entry name" value="NUDIX_hydrolase_CS"/>
</dbReference>
<proteinExistence type="predicted"/>
<evidence type="ECO:0000259" key="3">
    <source>
        <dbReference type="PROSITE" id="PS51462"/>
    </source>
</evidence>
<evidence type="ECO:0000313" key="5">
    <source>
        <dbReference type="Proteomes" id="UP001214441"/>
    </source>
</evidence>
<comment type="cofactor">
    <cofactor evidence="1">
        <name>Mg(2+)</name>
        <dbReference type="ChEBI" id="CHEBI:18420"/>
    </cofactor>
</comment>
<dbReference type="PANTHER" id="PTHR43046">
    <property type="entry name" value="GDP-MANNOSE MANNOSYL HYDROLASE"/>
    <property type="match status" value="1"/>
</dbReference>
<dbReference type="Gene3D" id="3.90.79.10">
    <property type="entry name" value="Nucleoside Triphosphate Pyrophosphohydrolase"/>
    <property type="match status" value="1"/>
</dbReference>
<keyword evidence="2" id="KW-0378">Hydrolase</keyword>
<evidence type="ECO:0000256" key="2">
    <source>
        <dbReference type="ARBA" id="ARBA00022801"/>
    </source>
</evidence>
<name>A0ABT7A1E5_9ACTN</name>
<feature type="domain" description="Nudix hydrolase" evidence="3">
    <location>
        <begin position="28"/>
        <end position="161"/>
    </location>
</feature>
<dbReference type="RefSeq" id="WP_274043245.1">
    <property type="nucleotide sequence ID" value="NZ_JANCPR020000026.1"/>
</dbReference>
<dbReference type="InterPro" id="IPR000086">
    <property type="entry name" value="NUDIX_hydrolase_dom"/>
</dbReference>